<dbReference type="InterPro" id="IPR025398">
    <property type="entry name" value="DUF4371"/>
</dbReference>
<evidence type="ECO:0000313" key="2">
    <source>
        <dbReference type="EMBL" id="KDR09874.1"/>
    </source>
</evidence>
<dbReference type="Proteomes" id="UP000027135">
    <property type="component" value="Unassembled WGS sequence"/>
</dbReference>
<dbReference type="AlphaFoldDB" id="A0A067QYA3"/>
<evidence type="ECO:0000313" key="3">
    <source>
        <dbReference type="Proteomes" id="UP000027135"/>
    </source>
</evidence>
<dbReference type="OMA" id="GELNGPQ"/>
<dbReference type="STRING" id="136037.A0A067QYA3"/>
<protein>
    <recommendedName>
        <fullName evidence="1">DUF4371 domain-containing protein</fullName>
    </recommendedName>
</protein>
<sequence length="118" mass="12983">MSNAILTEIKRELNSAPFVVLMVDETTDIRSQSQLTIVLRYATSGGEIQERFLGFSNMSADRTASAIAERVIDCVFQYGFGRKIVAQTYNGVAVMPGELNGPQAKVRDTFHTLCGTFV</sequence>
<evidence type="ECO:0000259" key="1">
    <source>
        <dbReference type="Pfam" id="PF14291"/>
    </source>
</evidence>
<dbReference type="PANTHER" id="PTHR45749">
    <property type="match status" value="1"/>
</dbReference>
<dbReference type="Pfam" id="PF14291">
    <property type="entry name" value="DUF4371"/>
    <property type="match status" value="1"/>
</dbReference>
<dbReference type="PANTHER" id="PTHR45749:SF28">
    <property type="entry name" value="ZINC FINGER MYM-TYPE PROTEIN 1-LIKE-RELATED"/>
    <property type="match status" value="1"/>
</dbReference>
<organism evidence="2 3">
    <name type="scientific">Zootermopsis nevadensis</name>
    <name type="common">Dampwood termite</name>
    <dbReference type="NCBI Taxonomy" id="136037"/>
    <lineage>
        <taxon>Eukaryota</taxon>
        <taxon>Metazoa</taxon>
        <taxon>Ecdysozoa</taxon>
        <taxon>Arthropoda</taxon>
        <taxon>Hexapoda</taxon>
        <taxon>Insecta</taxon>
        <taxon>Pterygota</taxon>
        <taxon>Neoptera</taxon>
        <taxon>Polyneoptera</taxon>
        <taxon>Dictyoptera</taxon>
        <taxon>Blattodea</taxon>
        <taxon>Blattoidea</taxon>
        <taxon>Termitoidae</taxon>
        <taxon>Termopsidae</taxon>
        <taxon>Zootermopsis</taxon>
    </lineage>
</organism>
<proteinExistence type="predicted"/>
<keyword evidence="3" id="KW-1185">Reference proteome</keyword>
<dbReference type="InParanoid" id="A0A067QYA3"/>
<feature type="domain" description="DUF4371" evidence="1">
    <location>
        <begin position="8"/>
        <end position="101"/>
    </location>
</feature>
<gene>
    <name evidence="2" type="ORF">L798_15570</name>
</gene>
<name>A0A067QYA3_ZOONE</name>
<dbReference type="EMBL" id="KK853204">
    <property type="protein sequence ID" value="KDR09874.1"/>
    <property type="molecule type" value="Genomic_DNA"/>
</dbReference>
<accession>A0A067QYA3</accession>
<reference evidence="2 3" key="1">
    <citation type="journal article" date="2014" name="Nat. Commun.">
        <title>Molecular traces of alternative social organization in a termite genome.</title>
        <authorList>
            <person name="Terrapon N."/>
            <person name="Li C."/>
            <person name="Robertson H.M."/>
            <person name="Ji L."/>
            <person name="Meng X."/>
            <person name="Booth W."/>
            <person name="Chen Z."/>
            <person name="Childers C.P."/>
            <person name="Glastad K.M."/>
            <person name="Gokhale K."/>
            <person name="Gowin J."/>
            <person name="Gronenberg W."/>
            <person name="Hermansen R.A."/>
            <person name="Hu H."/>
            <person name="Hunt B.G."/>
            <person name="Huylmans A.K."/>
            <person name="Khalil S.M."/>
            <person name="Mitchell R.D."/>
            <person name="Munoz-Torres M.C."/>
            <person name="Mustard J.A."/>
            <person name="Pan H."/>
            <person name="Reese J.T."/>
            <person name="Scharf M.E."/>
            <person name="Sun F."/>
            <person name="Vogel H."/>
            <person name="Xiao J."/>
            <person name="Yang W."/>
            <person name="Yang Z."/>
            <person name="Yang Z."/>
            <person name="Zhou J."/>
            <person name="Zhu J."/>
            <person name="Brent C.S."/>
            <person name="Elsik C.G."/>
            <person name="Goodisman M.A."/>
            <person name="Liberles D.A."/>
            <person name="Roe R.M."/>
            <person name="Vargo E.L."/>
            <person name="Vilcinskas A."/>
            <person name="Wang J."/>
            <person name="Bornberg-Bauer E."/>
            <person name="Korb J."/>
            <person name="Zhang G."/>
            <person name="Liebig J."/>
        </authorList>
    </citation>
    <scope>NUCLEOTIDE SEQUENCE [LARGE SCALE GENOMIC DNA]</scope>
    <source>
        <tissue evidence="2">Whole organism</tissue>
    </source>
</reference>